<comment type="caution">
    <text evidence="8">The sequence shown here is derived from an EMBL/GenBank/DDBJ whole genome shotgun (WGS) entry which is preliminary data.</text>
</comment>
<keyword evidence="6" id="KW-0732">Signal</keyword>
<keyword evidence="9" id="KW-1185">Reference proteome</keyword>
<dbReference type="InterPro" id="IPR015500">
    <property type="entry name" value="Peptidase_S8_subtilisin-rel"/>
</dbReference>
<evidence type="ECO:0000259" key="7">
    <source>
        <dbReference type="Pfam" id="PF00082"/>
    </source>
</evidence>
<reference evidence="8" key="1">
    <citation type="submission" date="2022-07" db="EMBL/GenBank/DDBJ databases">
        <authorList>
            <person name="Otstavnykh N."/>
            <person name="Isaeva M."/>
            <person name="Bystritskaya E."/>
        </authorList>
    </citation>
    <scope>NUCLEOTIDE SEQUENCE</scope>
    <source>
        <strain evidence="8">KCTC 52189</strain>
    </source>
</reference>
<keyword evidence="4 5" id="KW-0720">Serine protease</keyword>
<reference evidence="8" key="2">
    <citation type="submission" date="2023-02" db="EMBL/GenBank/DDBJ databases">
        <title>'Rhodoalgimonas zhirmunskyi' gen. nov., isolated from a red alga.</title>
        <authorList>
            <person name="Nedashkovskaya O.I."/>
            <person name="Otstavnykh N.Y."/>
            <person name="Bystritskaya E.P."/>
            <person name="Balabanova L.A."/>
            <person name="Isaeva M.P."/>
        </authorList>
    </citation>
    <scope>NUCLEOTIDE SEQUENCE</scope>
    <source>
        <strain evidence="8">KCTC 52189</strain>
    </source>
</reference>
<name>A0AAE4B601_9RHOB</name>
<dbReference type="PROSITE" id="PS00138">
    <property type="entry name" value="SUBTILASE_SER"/>
    <property type="match status" value="1"/>
</dbReference>
<evidence type="ECO:0000256" key="3">
    <source>
        <dbReference type="ARBA" id="ARBA00022801"/>
    </source>
</evidence>
<dbReference type="RefSeq" id="WP_306736097.1">
    <property type="nucleotide sequence ID" value="NZ_JANHAX010000003.1"/>
</dbReference>
<dbReference type="GO" id="GO:0004252">
    <property type="term" value="F:serine-type endopeptidase activity"/>
    <property type="evidence" value="ECO:0007669"/>
    <property type="project" value="UniProtKB-UniRule"/>
</dbReference>
<feature type="active site" description="Charge relay system" evidence="5">
    <location>
        <position position="371"/>
    </location>
</feature>
<feature type="active site" description="Charge relay system" evidence="5">
    <location>
        <position position="326"/>
    </location>
</feature>
<dbReference type="Gene3D" id="3.40.50.200">
    <property type="entry name" value="Peptidase S8/S53 domain"/>
    <property type="match status" value="1"/>
</dbReference>
<dbReference type="PANTHER" id="PTHR43806">
    <property type="entry name" value="PEPTIDASE S8"/>
    <property type="match status" value="1"/>
</dbReference>
<proteinExistence type="inferred from homology"/>
<accession>A0AAE4B601</accession>
<comment type="similarity">
    <text evidence="1 5">Belongs to the peptidase S8 family.</text>
</comment>
<dbReference type="PRINTS" id="PR00723">
    <property type="entry name" value="SUBTILISIN"/>
</dbReference>
<dbReference type="PANTHER" id="PTHR43806:SF11">
    <property type="entry name" value="CEREVISIN-RELATED"/>
    <property type="match status" value="1"/>
</dbReference>
<dbReference type="Pfam" id="PF00082">
    <property type="entry name" value="Peptidase_S8"/>
    <property type="match status" value="1"/>
</dbReference>
<dbReference type="InterPro" id="IPR000209">
    <property type="entry name" value="Peptidase_S8/S53_dom"/>
</dbReference>
<evidence type="ECO:0000256" key="4">
    <source>
        <dbReference type="ARBA" id="ARBA00022825"/>
    </source>
</evidence>
<evidence type="ECO:0000313" key="9">
    <source>
        <dbReference type="Proteomes" id="UP001226762"/>
    </source>
</evidence>
<feature type="active site" description="Charge relay system" evidence="5">
    <location>
        <position position="542"/>
    </location>
</feature>
<dbReference type="AlphaFoldDB" id="A0AAE4B601"/>
<gene>
    <name evidence="8" type="ORF">NO357_13040</name>
</gene>
<dbReference type="GO" id="GO:0006508">
    <property type="term" value="P:proteolysis"/>
    <property type="evidence" value="ECO:0007669"/>
    <property type="project" value="UniProtKB-KW"/>
</dbReference>
<evidence type="ECO:0000256" key="6">
    <source>
        <dbReference type="SAM" id="SignalP"/>
    </source>
</evidence>
<evidence type="ECO:0000256" key="5">
    <source>
        <dbReference type="PROSITE-ProRule" id="PRU01240"/>
    </source>
</evidence>
<feature type="chain" id="PRO_5042260243" evidence="6">
    <location>
        <begin position="20"/>
        <end position="724"/>
    </location>
</feature>
<feature type="domain" description="Peptidase S8/S53" evidence="7">
    <location>
        <begin position="320"/>
        <end position="559"/>
    </location>
</feature>
<evidence type="ECO:0000256" key="2">
    <source>
        <dbReference type="ARBA" id="ARBA00022670"/>
    </source>
</evidence>
<protein>
    <submittedName>
        <fullName evidence="8">S8 family serine peptidase</fullName>
    </submittedName>
</protein>
<evidence type="ECO:0000313" key="8">
    <source>
        <dbReference type="EMBL" id="MDQ2090829.1"/>
    </source>
</evidence>
<dbReference type="InterPro" id="IPR023828">
    <property type="entry name" value="Peptidase_S8_Ser-AS"/>
</dbReference>
<keyword evidence="2 5" id="KW-0645">Protease</keyword>
<dbReference type="SUPFAM" id="SSF52743">
    <property type="entry name" value="Subtilisin-like"/>
    <property type="match status" value="1"/>
</dbReference>
<organism evidence="8 9">
    <name type="scientific">Marimonas arenosa</name>
    <dbReference type="NCBI Taxonomy" id="1795305"/>
    <lineage>
        <taxon>Bacteria</taxon>
        <taxon>Pseudomonadati</taxon>
        <taxon>Pseudomonadota</taxon>
        <taxon>Alphaproteobacteria</taxon>
        <taxon>Rhodobacterales</taxon>
        <taxon>Paracoccaceae</taxon>
        <taxon>Marimonas</taxon>
    </lineage>
</organism>
<dbReference type="InterPro" id="IPR036852">
    <property type="entry name" value="Peptidase_S8/S53_dom_sf"/>
</dbReference>
<evidence type="ECO:0000256" key="1">
    <source>
        <dbReference type="ARBA" id="ARBA00011073"/>
    </source>
</evidence>
<dbReference type="EMBL" id="JANHAX010000003">
    <property type="protein sequence ID" value="MDQ2090829.1"/>
    <property type="molecule type" value="Genomic_DNA"/>
</dbReference>
<dbReference type="InterPro" id="IPR050131">
    <property type="entry name" value="Peptidase_S8_subtilisin-like"/>
</dbReference>
<dbReference type="Proteomes" id="UP001226762">
    <property type="component" value="Unassembled WGS sequence"/>
</dbReference>
<sequence>MDCKALTLAAILAATSVAAEIAVPETSVVWRSRATNAIELAVEIEQLYLTLYNSGNLTVRQEEIGTPPPYVEDLLRDQGVMHGAHFPMTLDAMLCDLNPDLCRRVRVPVSSRELNDPVAHVGGFKSSRGAWRLQGGEEVTIPDYEFRSVTTLTRVPAPAGWTSDAFTPEPGMDCSAWKMTCEQVVARFNPRILKAPSGSVTVTVPRLQLETTLSLRPDTTSQLFESLQALRGADTAASDTPRDFNAAGSYSQDWNRVLTRQSPADLTLQTIKENLQPLGAIQMKGVRDEPFVGEQVDLFRIIHHPFADMKDLDESYGRPVDVVVIDAPLSSGHCDLPVLHSPDGTEIAPPMNGEINGCDQINQAAMSDADHAAAVAGVIASPQNGKGTVGLNPNARLWMMALDRNSAADQQILSLIRQIQIDVPQDVRVANLSFGVRPLLANPTEMEQAMDIHGSRLLFVAAAGNERLELSEGNCPILPACLNHLDNVITVVGLDSEMDRPGLWHSQSAGSNSNPKFDIGAPAENVLTTVTGNSFARQKGTSFAAPQVTAAASLIFAAGEFIYGDELAGAQLAPKIVKDRLSYTADFFPGLSAALRDGRLNVERAINVRDAQFELFDGRRVVGQVLEAPSEFVCRTPHRNQQFQKWYNVRRLGWNSAKQRHFLFRHIGDELGGRYGVLERDPSCLVRTLSAPIEVLTRNEDGSSTVVDFHFRDIRDYTSPLFDE</sequence>
<feature type="signal peptide" evidence="6">
    <location>
        <begin position="1"/>
        <end position="19"/>
    </location>
</feature>
<dbReference type="PROSITE" id="PS51892">
    <property type="entry name" value="SUBTILASE"/>
    <property type="match status" value="1"/>
</dbReference>
<keyword evidence="3 5" id="KW-0378">Hydrolase</keyword>